<dbReference type="Proteomes" id="UP000314294">
    <property type="component" value="Unassembled WGS sequence"/>
</dbReference>
<organism evidence="1 2">
    <name type="scientific">Liparis tanakae</name>
    <name type="common">Tanaka's snailfish</name>
    <dbReference type="NCBI Taxonomy" id="230148"/>
    <lineage>
        <taxon>Eukaryota</taxon>
        <taxon>Metazoa</taxon>
        <taxon>Chordata</taxon>
        <taxon>Craniata</taxon>
        <taxon>Vertebrata</taxon>
        <taxon>Euteleostomi</taxon>
        <taxon>Actinopterygii</taxon>
        <taxon>Neopterygii</taxon>
        <taxon>Teleostei</taxon>
        <taxon>Neoteleostei</taxon>
        <taxon>Acanthomorphata</taxon>
        <taxon>Eupercaria</taxon>
        <taxon>Perciformes</taxon>
        <taxon>Cottioidei</taxon>
        <taxon>Cottales</taxon>
        <taxon>Liparidae</taxon>
        <taxon>Liparis</taxon>
    </lineage>
</organism>
<proteinExistence type="predicted"/>
<gene>
    <name evidence="1" type="ORF">EYF80_046196</name>
</gene>
<comment type="caution">
    <text evidence="1">The sequence shown here is derived from an EMBL/GenBank/DDBJ whole genome shotgun (WGS) entry which is preliminary data.</text>
</comment>
<sequence length="93" mass="10046">METFLGDFIPAVEVRGKDPTAATRADCFMTSGAIQKGVPTNVFLLIWVSVSWPATPKSASFTSPCSDSNTLAAERTRGTYGSDAALRHIQYLF</sequence>
<name>A0A4Z2FS70_9TELE</name>
<accession>A0A4Z2FS70</accession>
<dbReference type="AlphaFoldDB" id="A0A4Z2FS70"/>
<protein>
    <submittedName>
        <fullName evidence="1">Uncharacterized protein</fullName>
    </submittedName>
</protein>
<reference evidence="1 2" key="1">
    <citation type="submission" date="2019-03" db="EMBL/GenBank/DDBJ databases">
        <title>First draft genome of Liparis tanakae, snailfish: a comprehensive survey of snailfish specific genes.</title>
        <authorList>
            <person name="Kim W."/>
            <person name="Song I."/>
            <person name="Jeong J.-H."/>
            <person name="Kim D."/>
            <person name="Kim S."/>
            <person name="Ryu S."/>
            <person name="Song J.Y."/>
            <person name="Lee S.K."/>
        </authorList>
    </citation>
    <scope>NUCLEOTIDE SEQUENCE [LARGE SCALE GENOMIC DNA]</scope>
    <source>
        <tissue evidence="1">Muscle</tissue>
    </source>
</reference>
<evidence type="ECO:0000313" key="1">
    <source>
        <dbReference type="EMBL" id="TNN43613.1"/>
    </source>
</evidence>
<dbReference type="EMBL" id="SRLO01000956">
    <property type="protein sequence ID" value="TNN43613.1"/>
    <property type="molecule type" value="Genomic_DNA"/>
</dbReference>
<evidence type="ECO:0000313" key="2">
    <source>
        <dbReference type="Proteomes" id="UP000314294"/>
    </source>
</evidence>
<keyword evidence="2" id="KW-1185">Reference proteome</keyword>